<reference evidence="1 2" key="1">
    <citation type="submission" date="2019-02" db="EMBL/GenBank/DDBJ databases">
        <title>Deep-cultivation of Planctomycetes and their phenomic and genomic characterization uncovers novel biology.</title>
        <authorList>
            <person name="Wiegand S."/>
            <person name="Jogler M."/>
            <person name="Boedeker C."/>
            <person name="Pinto D."/>
            <person name="Vollmers J."/>
            <person name="Rivas-Marin E."/>
            <person name="Kohn T."/>
            <person name="Peeters S.H."/>
            <person name="Heuer A."/>
            <person name="Rast P."/>
            <person name="Oberbeckmann S."/>
            <person name="Bunk B."/>
            <person name="Jeske O."/>
            <person name="Meyerdierks A."/>
            <person name="Storesund J.E."/>
            <person name="Kallscheuer N."/>
            <person name="Luecker S."/>
            <person name="Lage O.M."/>
            <person name="Pohl T."/>
            <person name="Merkel B.J."/>
            <person name="Hornburger P."/>
            <person name="Mueller R.-W."/>
            <person name="Bruemmer F."/>
            <person name="Labrenz M."/>
            <person name="Spormann A.M."/>
            <person name="Op Den Camp H."/>
            <person name="Overmann J."/>
            <person name="Amann R."/>
            <person name="Jetten M.S.M."/>
            <person name="Mascher T."/>
            <person name="Medema M.H."/>
            <person name="Devos D.P."/>
            <person name="Kaster A.-K."/>
            <person name="Ovreas L."/>
            <person name="Rohde M."/>
            <person name="Galperin M.Y."/>
            <person name="Jogler C."/>
        </authorList>
    </citation>
    <scope>NUCLEOTIDE SEQUENCE [LARGE SCALE GENOMIC DNA]</scope>
    <source>
        <strain evidence="1 2">Pla108</strain>
    </source>
</reference>
<dbReference type="RefSeq" id="WP_146443019.1">
    <property type="nucleotide sequence ID" value="NZ_SJPR01000001.1"/>
</dbReference>
<comment type="caution">
    <text evidence="1">The sequence shown here is derived from an EMBL/GenBank/DDBJ whole genome shotgun (WGS) entry which is preliminary data.</text>
</comment>
<sequence length="151" mass="16734">MFATYNQAGVSLAYPENWTLEEDHDEEARLNLTITSPNTAFWTLIVYAEPLDLALLLDQTLAALKEEYPELESADTLEEVAGVPLLGKDATFFYLELTSTVHIRACHRGASTYLILSQSEDRELSRTAEVLDAITQSLLAGPPLTDETDVN</sequence>
<evidence type="ECO:0000313" key="2">
    <source>
        <dbReference type="Proteomes" id="UP000317421"/>
    </source>
</evidence>
<accession>A0A5C6AJS7</accession>
<dbReference type="AlphaFoldDB" id="A0A5C6AJS7"/>
<protein>
    <recommendedName>
        <fullName evidence="3">DUF1795 domain-containing protein</fullName>
    </recommendedName>
</protein>
<evidence type="ECO:0008006" key="3">
    <source>
        <dbReference type="Google" id="ProtNLM"/>
    </source>
</evidence>
<dbReference type="EMBL" id="SJPR01000001">
    <property type="protein sequence ID" value="TWT99757.1"/>
    <property type="molecule type" value="Genomic_DNA"/>
</dbReference>
<organism evidence="1 2">
    <name type="scientific">Botrimarina colliarenosi</name>
    <dbReference type="NCBI Taxonomy" id="2528001"/>
    <lineage>
        <taxon>Bacteria</taxon>
        <taxon>Pseudomonadati</taxon>
        <taxon>Planctomycetota</taxon>
        <taxon>Planctomycetia</taxon>
        <taxon>Pirellulales</taxon>
        <taxon>Lacipirellulaceae</taxon>
        <taxon>Botrimarina</taxon>
    </lineage>
</organism>
<name>A0A5C6AJS7_9BACT</name>
<proteinExistence type="predicted"/>
<evidence type="ECO:0000313" key="1">
    <source>
        <dbReference type="EMBL" id="TWT99757.1"/>
    </source>
</evidence>
<keyword evidence="2" id="KW-1185">Reference proteome</keyword>
<dbReference type="OrthoDB" id="213056at2"/>
<dbReference type="Proteomes" id="UP000317421">
    <property type="component" value="Unassembled WGS sequence"/>
</dbReference>
<gene>
    <name evidence="1" type="ORF">Pla108_07000</name>
</gene>